<evidence type="ECO:0000256" key="5">
    <source>
        <dbReference type="ARBA" id="ARBA00023002"/>
    </source>
</evidence>
<dbReference type="EMBL" id="JAEPRC010000782">
    <property type="protein sequence ID" value="KAG2191847.1"/>
    <property type="molecule type" value="Genomic_DNA"/>
</dbReference>
<dbReference type="AlphaFoldDB" id="A0A8H7QG77"/>
<comment type="caution">
    <text evidence="10">The sequence shown here is derived from an EMBL/GenBank/DDBJ whole genome shotgun (WGS) entry which is preliminary data.</text>
</comment>
<dbReference type="EC" id="1.6.2.2" evidence="8"/>
<evidence type="ECO:0000256" key="4">
    <source>
        <dbReference type="ARBA" id="ARBA00022827"/>
    </source>
</evidence>
<dbReference type="Gene3D" id="3.40.50.80">
    <property type="entry name" value="Nucleotide-binding domain of ferredoxin-NADP reductase (FNR) module"/>
    <property type="match status" value="1"/>
</dbReference>
<comment type="similarity">
    <text evidence="2 8">Belongs to the flavoprotein pyridine nucleotide cytochrome reductase family.</text>
</comment>
<feature type="binding site" evidence="7">
    <location>
        <position position="113"/>
    </location>
    <ligand>
        <name>FAD</name>
        <dbReference type="ChEBI" id="CHEBI:57692"/>
    </ligand>
</feature>
<keyword evidence="6 8" id="KW-0520">NAD</keyword>
<dbReference type="InterPro" id="IPR039261">
    <property type="entry name" value="FNR_nucleotide-bd"/>
</dbReference>
<feature type="domain" description="FAD-binding FR-type" evidence="9">
    <location>
        <begin position="63"/>
        <end position="164"/>
    </location>
</feature>
<dbReference type="InterPro" id="IPR017927">
    <property type="entry name" value="FAD-bd_FR_type"/>
</dbReference>
<dbReference type="CDD" id="cd06183">
    <property type="entry name" value="cyt_b5_reduct_like"/>
    <property type="match status" value="1"/>
</dbReference>
<reference evidence="10" key="1">
    <citation type="submission" date="2020-12" db="EMBL/GenBank/DDBJ databases">
        <title>Metabolic potential, ecology and presence of endohyphal bacteria is reflected in genomic diversity of Mucoromycotina.</title>
        <authorList>
            <person name="Muszewska A."/>
            <person name="Okrasinska A."/>
            <person name="Steczkiewicz K."/>
            <person name="Drgas O."/>
            <person name="Orlowska M."/>
            <person name="Perlinska-Lenart U."/>
            <person name="Aleksandrzak-Piekarczyk T."/>
            <person name="Szatraj K."/>
            <person name="Zielenkiewicz U."/>
            <person name="Pilsyk S."/>
            <person name="Malc E."/>
            <person name="Mieczkowski P."/>
            <person name="Kruszewska J.S."/>
            <person name="Biernat P."/>
            <person name="Pawlowska J."/>
        </authorList>
    </citation>
    <scope>NUCLEOTIDE SEQUENCE</scope>
    <source>
        <strain evidence="10">CBS 226.32</strain>
    </source>
</reference>
<feature type="binding site" evidence="7">
    <location>
        <position position="132"/>
    </location>
    <ligand>
        <name>FAD</name>
        <dbReference type="ChEBI" id="CHEBI:57692"/>
    </ligand>
</feature>
<feature type="binding site" evidence="7">
    <location>
        <position position="182"/>
    </location>
    <ligand>
        <name>FAD</name>
        <dbReference type="ChEBI" id="CHEBI:57692"/>
    </ligand>
</feature>
<name>A0A8H7QG77_9FUNG</name>
<dbReference type="PANTHER" id="PTHR19370">
    <property type="entry name" value="NADH-CYTOCHROME B5 REDUCTASE"/>
    <property type="match status" value="1"/>
</dbReference>
<dbReference type="InterPro" id="IPR017938">
    <property type="entry name" value="Riboflavin_synthase-like_b-brl"/>
</dbReference>
<dbReference type="Pfam" id="PF00970">
    <property type="entry name" value="FAD_binding_6"/>
    <property type="match status" value="1"/>
</dbReference>
<dbReference type="PRINTS" id="PR00371">
    <property type="entry name" value="FPNCR"/>
</dbReference>
<keyword evidence="11" id="KW-1185">Reference proteome</keyword>
<dbReference type="PROSITE" id="PS51384">
    <property type="entry name" value="FAD_FR"/>
    <property type="match status" value="1"/>
</dbReference>
<dbReference type="InterPro" id="IPR001834">
    <property type="entry name" value="CBR-like"/>
</dbReference>
<feature type="binding site" evidence="7">
    <location>
        <position position="140"/>
    </location>
    <ligand>
        <name>FAD</name>
        <dbReference type="ChEBI" id="CHEBI:57692"/>
    </ligand>
</feature>
<evidence type="ECO:0000259" key="9">
    <source>
        <dbReference type="PROSITE" id="PS51384"/>
    </source>
</evidence>
<dbReference type="OrthoDB" id="432685at2759"/>
<organism evidence="10 11">
    <name type="scientific">Mucor plumbeus</name>
    <dbReference type="NCBI Taxonomy" id="97098"/>
    <lineage>
        <taxon>Eukaryota</taxon>
        <taxon>Fungi</taxon>
        <taxon>Fungi incertae sedis</taxon>
        <taxon>Mucoromycota</taxon>
        <taxon>Mucoromycotina</taxon>
        <taxon>Mucoromycetes</taxon>
        <taxon>Mucorales</taxon>
        <taxon>Mucorineae</taxon>
        <taxon>Mucoraceae</taxon>
        <taxon>Mucor</taxon>
    </lineage>
</organism>
<protein>
    <recommendedName>
        <fullName evidence="8">NADH-cytochrome b5 reductase</fullName>
        <ecNumber evidence="8">1.6.2.2</ecNumber>
    </recommendedName>
</protein>
<sequence length="311" mass="35376">MLLKGLNKVISTSQKRYFATNTQNGTPKPSKIRLLAGLTLITVGTSYLGWEYLNKNKRTLDENVYVPLSLIKKEQISPDSFLLRVSTTKQPTKDFPVPSCLYIKDDAIQVMRPYTPINQNPYKDGFIDLVVKRYQDGSVSRTLGGFQLNDEIHVRGPMTEEYLYNENTLDTVGMIAGGTGITPMYQLICRILENPKDQHTKIWLIYGNKTEQDILLKSELDQLEKTFGNRFKIKYVLEETNNPAFEKGYITSDMINAMSKDDGQRKKIFVCGPNKMLQLVCGERARDYSQGQVTGILSQLGVSSNEVWKFQ</sequence>
<evidence type="ECO:0000256" key="6">
    <source>
        <dbReference type="ARBA" id="ARBA00023027"/>
    </source>
</evidence>
<evidence type="ECO:0000313" key="11">
    <source>
        <dbReference type="Proteomes" id="UP000650833"/>
    </source>
</evidence>
<feature type="binding site" evidence="7">
    <location>
        <position position="114"/>
    </location>
    <ligand>
        <name>FAD</name>
        <dbReference type="ChEBI" id="CHEBI:57692"/>
    </ligand>
</feature>
<evidence type="ECO:0000313" key="10">
    <source>
        <dbReference type="EMBL" id="KAG2191847.1"/>
    </source>
</evidence>
<evidence type="ECO:0000256" key="1">
    <source>
        <dbReference type="ARBA" id="ARBA00001974"/>
    </source>
</evidence>
<proteinExistence type="inferred from homology"/>
<dbReference type="SUPFAM" id="SSF52343">
    <property type="entry name" value="Ferredoxin reductase-like, C-terminal NADP-linked domain"/>
    <property type="match status" value="1"/>
</dbReference>
<comment type="cofactor">
    <cofactor evidence="1 7 8">
        <name>FAD</name>
        <dbReference type="ChEBI" id="CHEBI:57692"/>
    </cofactor>
</comment>
<comment type="catalytic activity">
    <reaction evidence="8">
        <text>2 Fe(III)-[cytochrome b5] + NADH = 2 Fe(II)-[cytochrome b5] + NAD(+) + H(+)</text>
        <dbReference type="Rhea" id="RHEA:46680"/>
        <dbReference type="Rhea" id="RHEA-COMP:10438"/>
        <dbReference type="Rhea" id="RHEA-COMP:10439"/>
        <dbReference type="ChEBI" id="CHEBI:15378"/>
        <dbReference type="ChEBI" id="CHEBI:29033"/>
        <dbReference type="ChEBI" id="CHEBI:29034"/>
        <dbReference type="ChEBI" id="CHEBI:57540"/>
        <dbReference type="ChEBI" id="CHEBI:57945"/>
        <dbReference type="EC" id="1.6.2.2"/>
    </reaction>
</comment>
<evidence type="ECO:0000256" key="3">
    <source>
        <dbReference type="ARBA" id="ARBA00022630"/>
    </source>
</evidence>
<keyword evidence="4 7" id="KW-0274">FAD</keyword>
<dbReference type="PRINTS" id="PR00406">
    <property type="entry name" value="CYTB5RDTASE"/>
</dbReference>
<evidence type="ECO:0000256" key="2">
    <source>
        <dbReference type="ARBA" id="ARBA00006105"/>
    </source>
</evidence>
<gene>
    <name evidence="10" type="ORF">INT46_010559</name>
</gene>
<dbReference type="InterPro" id="IPR001709">
    <property type="entry name" value="Flavoprot_Pyr_Nucl_cyt_Rdtase"/>
</dbReference>
<dbReference type="SUPFAM" id="SSF63380">
    <property type="entry name" value="Riboflavin synthase domain-like"/>
    <property type="match status" value="1"/>
</dbReference>
<evidence type="ECO:0000256" key="8">
    <source>
        <dbReference type="RuleBase" id="RU361226"/>
    </source>
</evidence>
<dbReference type="InterPro" id="IPR001433">
    <property type="entry name" value="OxRdtase_FAD/NAD-bd"/>
</dbReference>
<accession>A0A8H7QG77</accession>
<dbReference type="FunFam" id="3.40.50.80:FF:000009">
    <property type="entry name" value="NADH-cytochrome b5 reductase"/>
    <property type="match status" value="1"/>
</dbReference>
<evidence type="ECO:0000256" key="7">
    <source>
        <dbReference type="PIRSR" id="PIRSR601834-1"/>
    </source>
</evidence>
<dbReference type="Pfam" id="PF00175">
    <property type="entry name" value="NAD_binding_1"/>
    <property type="match status" value="1"/>
</dbReference>
<dbReference type="GO" id="GO:0090524">
    <property type="term" value="F:cytochrome-b5 reductase activity, acting on NADH"/>
    <property type="evidence" value="ECO:0007669"/>
    <property type="project" value="UniProtKB-EC"/>
</dbReference>
<feature type="binding site" evidence="7">
    <location>
        <position position="130"/>
    </location>
    <ligand>
        <name>FAD</name>
        <dbReference type="ChEBI" id="CHEBI:57692"/>
    </ligand>
</feature>
<dbReference type="Gene3D" id="2.40.30.10">
    <property type="entry name" value="Translation factors"/>
    <property type="match status" value="1"/>
</dbReference>
<keyword evidence="5 8" id="KW-0560">Oxidoreductase</keyword>
<dbReference type="Proteomes" id="UP000650833">
    <property type="component" value="Unassembled WGS sequence"/>
</dbReference>
<feature type="binding site" evidence="7">
    <location>
        <position position="139"/>
    </location>
    <ligand>
        <name>FAD</name>
        <dbReference type="ChEBI" id="CHEBI:57692"/>
    </ligand>
</feature>
<keyword evidence="3 7" id="KW-0285">Flavoprotein</keyword>
<feature type="binding site" evidence="7">
    <location>
        <position position="112"/>
    </location>
    <ligand>
        <name>FAD</name>
        <dbReference type="ChEBI" id="CHEBI:57692"/>
    </ligand>
</feature>
<dbReference type="InterPro" id="IPR008333">
    <property type="entry name" value="Cbr1-like_FAD-bd_dom"/>
</dbReference>